<dbReference type="AlphaFoldDB" id="A0A8H7QD94"/>
<accession>A0A8H7QD94</accession>
<feature type="region of interest" description="Disordered" evidence="1">
    <location>
        <begin position="93"/>
        <end position="112"/>
    </location>
</feature>
<dbReference type="Proteomes" id="UP000650833">
    <property type="component" value="Unassembled WGS sequence"/>
</dbReference>
<keyword evidence="3" id="KW-1185">Reference proteome</keyword>
<proteinExistence type="predicted"/>
<comment type="caution">
    <text evidence="2">The sequence shown here is derived from an EMBL/GenBank/DDBJ whole genome shotgun (WGS) entry which is preliminary data.</text>
</comment>
<gene>
    <name evidence="2" type="ORF">INT46_008029</name>
</gene>
<evidence type="ECO:0000313" key="2">
    <source>
        <dbReference type="EMBL" id="KAG2190368.1"/>
    </source>
</evidence>
<dbReference type="EMBL" id="JAEPRC010000982">
    <property type="protein sequence ID" value="KAG2190368.1"/>
    <property type="molecule type" value="Genomic_DNA"/>
</dbReference>
<evidence type="ECO:0000313" key="3">
    <source>
        <dbReference type="Proteomes" id="UP000650833"/>
    </source>
</evidence>
<organism evidence="2 3">
    <name type="scientific">Mucor plumbeus</name>
    <dbReference type="NCBI Taxonomy" id="97098"/>
    <lineage>
        <taxon>Eukaryota</taxon>
        <taxon>Fungi</taxon>
        <taxon>Fungi incertae sedis</taxon>
        <taxon>Mucoromycota</taxon>
        <taxon>Mucoromycotina</taxon>
        <taxon>Mucoromycetes</taxon>
        <taxon>Mucorales</taxon>
        <taxon>Mucorineae</taxon>
        <taxon>Mucoraceae</taxon>
        <taxon>Mucor</taxon>
    </lineage>
</organism>
<evidence type="ECO:0000256" key="1">
    <source>
        <dbReference type="SAM" id="MobiDB-lite"/>
    </source>
</evidence>
<name>A0A8H7QD94_9FUNG</name>
<dbReference type="OrthoDB" id="2205645at2759"/>
<sequence length="415" mass="48068">MSIDEEGYLYELKDDENKVFWNELVIKCKEQIVAYASNTNNNQRIIKATWVQTVKEIAGKYNIAIVHNERDNWHIILNALSIKQSSSESLITTTTTTTTTKSSSSKSTLGTPLNEDKKATTLAIYNKMKQDQKWRLSSGRFVEEVMLDFAYLEDGNWEEQFTEVELEEISSHFIMDDIDELPSHMQHFIDNVPVTDNILEIFTYVSCQFVNPETDPDLYWLKSTLESVASMFITKYLPITDQQERDLIRRVWNFIDIAYDSSILKFRSEKQCRGSKVFRNKKRKISAVDIMGKQLHGQIPDMLIFYDKWELGMAEVAKEEANTKEVVEGGKKSLDIMNSMFLNVVDLHPLLQCEMKITGYLISKLKLTPMELSNPFGYVKVVKRGNGREIGKNSERLKIYTMTCQQLLKFENCRV</sequence>
<reference evidence="2" key="1">
    <citation type="submission" date="2020-12" db="EMBL/GenBank/DDBJ databases">
        <title>Metabolic potential, ecology and presence of endohyphal bacteria is reflected in genomic diversity of Mucoromycotina.</title>
        <authorList>
            <person name="Muszewska A."/>
            <person name="Okrasinska A."/>
            <person name="Steczkiewicz K."/>
            <person name="Drgas O."/>
            <person name="Orlowska M."/>
            <person name="Perlinska-Lenart U."/>
            <person name="Aleksandrzak-Piekarczyk T."/>
            <person name="Szatraj K."/>
            <person name="Zielenkiewicz U."/>
            <person name="Pilsyk S."/>
            <person name="Malc E."/>
            <person name="Mieczkowski P."/>
            <person name="Kruszewska J.S."/>
            <person name="Biernat P."/>
            <person name="Pawlowska J."/>
        </authorList>
    </citation>
    <scope>NUCLEOTIDE SEQUENCE</scope>
    <source>
        <strain evidence="2">CBS 226.32</strain>
    </source>
</reference>
<feature type="compositionally biased region" description="Low complexity" evidence="1">
    <location>
        <begin position="93"/>
        <end position="111"/>
    </location>
</feature>
<protein>
    <submittedName>
        <fullName evidence="2">Uncharacterized protein</fullName>
    </submittedName>
</protein>